<feature type="coiled-coil region" evidence="1">
    <location>
        <begin position="186"/>
        <end position="255"/>
    </location>
</feature>
<name>A0ABM8E282_9MICO</name>
<dbReference type="Proteomes" id="UP001317779">
    <property type="component" value="Chromosome"/>
</dbReference>
<evidence type="ECO:0000256" key="1">
    <source>
        <dbReference type="SAM" id="Coils"/>
    </source>
</evidence>
<evidence type="ECO:0000313" key="3">
    <source>
        <dbReference type="Proteomes" id="UP001317779"/>
    </source>
</evidence>
<accession>A0ABM8E282</accession>
<keyword evidence="3" id="KW-1185">Reference proteome</keyword>
<evidence type="ECO:0000313" key="2">
    <source>
        <dbReference type="EMBL" id="BDV31895.1"/>
    </source>
</evidence>
<protein>
    <recommendedName>
        <fullName evidence="4">Transposase</fullName>
    </recommendedName>
</protein>
<dbReference type="RefSeq" id="WP_263797519.1">
    <property type="nucleotide sequence ID" value="NZ_AP027141.1"/>
</dbReference>
<dbReference type="EMBL" id="AP027141">
    <property type="protein sequence ID" value="BDV31895.1"/>
    <property type="molecule type" value="Genomic_DNA"/>
</dbReference>
<organism evidence="2 3">
    <name type="scientific">Microbacterium terricola</name>
    <dbReference type="NCBI Taxonomy" id="344163"/>
    <lineage>
        <taxon>Bacteria</taxon>
        <taxon>Bacillati</taxon>
        <taxon>Actinomycetota</taxon>
        <taxon>Actinomycetes</taxon>
        <taxon>Micrococcales</taxon>
        <taxon>Microbacteriaceae</taxon>
        <taxon>Microbacterium</taxon>
    </lineage>
</organism>
<gene>
    <name evidence="2" type="ORF">Microterr_25550</name>
</gene>
<proteinExistence type="predicted"/>
<reference evidence="2 3" key="1">
    <citation type="submission" date="2022-12" db="EMBL/GenBank/DDBJ databases">
        <title>Microbacterium terricola strain KV-448 chromosome, complete genome.</title>
        <authorList>
            <person name="Oshima T."/>
            <person name="Moriya T."/>
            <person name="Bessho Y."/>
        </authorList>
    </citation>
    <scope>NUCLEOTIDE SEQUENCE [LARGE SCALE GENOMIC DNA]</scope>
    <source>
        <strain evidence="2 3">KV-448</strain>
    </source>
</reference>
<sequence>MAERSDDDLDAIVVELLTVTPAEFTAARTDRARQAPKELAARIKALRKPSVSAWTVDLLAREGLLGEALELAASLREAQDDLDAAELSRLGGQRRQLVAALAAQAVDRAAEHGVQVSASARTEVEQTLNAAMIDADAAAAVLSARLVRPLEAAGFGGVDLGDALEGSQPAGSPVVATDDLAERRARKAAEKAVRDAEHAAEQADRERARIATRRDKVQERVERLDERVTELRRDLARVEAEQEQAAAELAEAAQQWDAADEAARAAASAAHSARDALE</sequence>
<keyword evidence="1" id="KW-0175">Coiled coil</keyword>
<evidence type="ECO:0008006" key="4">
    <source>
        <dbReference type="Google" id="ProtNLM"/>
    </source>
</evidence>